<dbReference type="RefSeq" id="XP_005094394.1">
    <property type="nucleotide sequence ID" value="XM_005094337.1"/>
</dbReference>
<dbReference type="InterPro" id="IPR029526">
    <property type="entry name" value="PGBD"/>
</dbReference>
<accession>A0ABM0JIH0</accession>
<feature type="domain" description="PiggyBac transposable element-derived protein" evidence="1">
    <location>
        <begin position="2"/>
        <end position="134"/>
    </location>
</feature>
<dbReference type="PANTHER" id="PTHR47272:SF1">
    <property type="entry name" value="PIGGYBAC TRANSPOSABLE ELEMENT-DERIVED PROTEIN 3-LIKE"/>
    <property type="match status" value="1"/>
</dbReference>
<gene>
    <name evidence="3" type="primary">LOC101860488</name>
</gene>
<dbReference type="GeneID" id="101860488"/>
<sequence>MDVRPLIKSLKGKFKATVAEETGLLAADKQIVPFKGKLKTYNPKKPNKWGYKIYVLASAQGLILYKEFSTGQIDPMEGQPDLKASGNIVLPLLQPIPHGQWHKPFTDNWFTSPALFTTLHSQHTGCEGMVRANRLLGCALP</sequence>
<evidence type="ECO:0000313" key="3">
    <source>
        <dbReference type="RefSeq" id="XP_005094394.1"/>
    </source>
</evidence>
<dbReference type="PANTHER" id="PTHR47272">
    <property type="entry name" value="DDE_TNP_1_7 DOMAIN-CONTAINING PROTEIN"/>
    <property type="match status" value="1"/>
</dbReference>
<dbReference type="Proteomes" id="UP000694888">
    <property type="component" value="Unplaced"/>
</dbReference>
<keyword evidence="2" id="KW-1185">Reference proteome</keyword>
<organism evidence="2 3">
    <name type="scientific">Aplysia californica</name>
    <name type="common">California sea hare</name>
    <dbReference type="NCBI Taxonomy" id="6500"/>
    <lineage>
        <taxon>Eukaryota</taxon>
        <taxon>Metazoa</taxon>
        <taxon>Spiralia</taxon>
        <taxon>Lophotrochozoa</taxon>
        <taxon>Mollusca</taxon>
        <taxon>Gastropoda</taxon>
        <taxon>Heterobranchia</taxon>
        <taxon>Euthyneura</taxon>
        <taxon>Tectipleura</taxon>
        <taxon>Aplysiida</taxon>
        <taxon>Aplysioidea</taxon>
        <taxon>Aplysiidae</taxon>
        <taxon>Aplysia</taxon>
    </lineage>
</organism>
<proteinExistence type="predicted"/>
<dbReference type="Pfam" id="PF13843">
    <property type="entry name" value="DDE_Tnp_1_7"/>
    <property type="match status" value="1"/>
</dbReference>
<evidence type="ECO:0000259" key="1">
    <source>
        <dbReference type="Pfam" id="PF13843"/>
    </source>
</evidence>
<evidence type="ECO:0000313" key="2">
    <source>
        <dbReference type="Proteomes" id="UP000694888"/>
    </source>
</evidence>
<reference evidence="3" key="1">
    <citation type="submission" date="2025-08" db="UniProtKB">
        <authorList>
            <consortium name="RefSeq"/>
        </authorList>
    </citation>
    <scope>IDENTIFICATION</scope>
</reference>
<protein>
    <submittedName>
        <fullName evidence="3">Uncharacterized protein LOC101860488</fullName>
    </submittedName>
</protein>
<name>A0ABM0JIH0_APLCA</name>